<protein>
    <submittedName>
        <fullName evidence="5">DUF1000-domain-containing protein</fullName>
    </submittedName>
</protein>
<evidence type="ECO:0000313" key="5">
    <source>
        <dbReference type="EMBL" id="OCB85269.1"/>
    </source>
</evidence>
<feature type="region of interest" description="Disordered" evidence="2">
    <location>
        <begin position="1"/>
        <end position="36"/>
    </location>
</feature>
<dbReference type="InterPro" id="IPR037047">
    <property type="entry name" value="PITH_dom_sf"/>
</dbReference>
<evidence type="ECO:0000259" key="3">
    <source>
        <dbReference type="PROSITE" id="PS50033"/>
    </source>
</evidence>
<dbReference type="InterPro" id="IPR008979">
    <property type="entry name" value="Galactose-bd-like_sf"/>
</dbReference>
<dbReference type="InterPro" id="IPR045099">
    <property type="entry name" value="PITH1-like"/>
</dbReference>
<dbReference type="Pfam" id="PF00789">
    <property type="entry name" value="UBX"/>
    <property type="match status" value="1"/>
</dbReference>
<dbReference type="PANTHER" id="PTHR12175:SF1">
    <property type="entry name" value="PITH DOMAIN-CONTAINING PROTEIN 1"/>
    <property type="match status" value="1"/>
</dbReference>
<accession>A0A9Q5HSR7</accession>
<evidence type="ECO:0000256" key="2">
    <source>
        <dbReference type="SAM" id="MobiDB-lite"/>
    </source>
</evidence>
<feature type="region of interest" description="Disordered" evidence="2">
    <location>
        <begin position="470"/>
        <end position="510"/>
    </location>
</feature>
<dbReference type="EMBL" id="LNZH02000210">
    <property type="protein sequence ID" value="OCB85269.1"/>
    <property type="molecule type" value="Genomic_DNA"/>
</dbReference>
<evidence type="ECO:0000259" key="4">
    <source>
        <dbReference type="PROSITE" id="PS51532"/>
    </source>
</evidence>
<dbReference type="InterPro" id="IPR001012">
    <property type="entry name" value="UBX_dom"/>
</dbReference>
<organism evidence="5 6">
    <name type="scientific">Sanghuangporus baumii</name>
    <name type="common">Phellinus baumii</name>
    <dbReference type="NCBI Taxonomy" id="108892"/>
    <lineage>
        <taxon>Eukaryota</taxon>
        <taxon>Fungi</taxon>
        <taxon>Dikarya</taxon>
        <taxon>Basidiomycota</taxon>
        <taxon>Agaricomycotina</taxon>
        <taxon>Agaricomycetes</taxon>
        <taxon>Hymenochaetales</taxon>
        <taxon>Hymenochaetaceae</taxon>
        <taxon>Sanghuangporus</taxon>
    </lineage>
</organism>
<dbReference type="Pfam" id="PF06201">
    <property type="entry name" value="PITH"/>
    <property type="match status" value="1"/>
</dbReference>
<dbReference type="PANTHER" id="PTHR12175">
    <property type="entry name" value="AD039 HT014 THIOREDOXIN FAMILY TRP26"/>
    <property type="match status" value="1"/>
</dbReference>
<reference evidence="5" key="1">
    <citation type="submission" date="2016-06" db="EMBL/GenBank/DDBJ databases">
        <title>Draft Genome sequence of the fungus Inonotus baumii.</title>
        <authorList>
            <person name="Zhu H."/>
            <person name="Lin W."/>
        </authorList>
    </citation>
    <scope>NUCLEOTIDE SEQUENCE</scope>
    <source>
        <strain evidence="5">821</strain>
    </source>
</reference>
<evidence type="ECO:0000313" key="6">
    <source>
        <dbReference type="Proteomes" id="UP000757232"/>
    </source>
</evidence>
<feature type="domain" description="PITH" evidence="4">
    <location>
        <begin position="25"/>
        <end position="197"/>
    </location>
</feature>
<feature type="compositionally biased region" description="Basic and acidic residues" evidence="2">
    <location>
        <begin position="10"/>
        <end position="29"/>
    </location>
</feature>
<name>A0A9Q5HSR7_SANBA</name>
<sequence length="510" mass="56688">MPMPHNHSAHCRDDAHDNDHDHDHDHESDTGPADNLYPYIDLQNVIALNAADETSPSSVIKPWDMRLDESVSVESDADDQLIFRIPFTGSVKLRSVLLKSGPGEQTPSRFSLFANADNADFSDIAERHPDQEFPVPQSRSIGEYSVKASKFSNLSSLTIFFPEAQGADTAKIYFIGLRGSWSERKRDPVVTVLLTYPIVDMEQPPPNTGQITSIQGFQSINPSVEQANASGPGSDRRMSNEQDADTAGDFSSRPKNLGTRAPGDLTQLGEFTYYVPNPNQTRNNARGCGCLYPTVMYDCSTRIVEDPPSPDFFEPTAEDLRSAQASLASRSRAYQDAPLLTERLRNERNQEIRTKYPTATIRIKFANRSMLEKTFPSSSVIKLVYAFVRSCLNEDAKAHKFVLFETPPRRDLRVSDPNVRDKTLFDLHLSPRSILHFRFLDDSVELDSITGPPPLYPEILSQAIELPLPAPFETPSSSTPTQSASSGKVPSDSSDKGKKIARLLRLSGKR</sequence>
<feature type="compositionally biased region" description="Low complexity" evidence="2">
    <location>
        <begin position="471"/>
        <end position="486"/>
    </location>
</feature>
<dbReference type="OrthoDB" id="2635at2759"/>
<dbReference type="SMART" id="SM00166">
    <property type="entry name" value="UBX"/>
    <property type="match status" value="1"/>
</dbReference>
<dbReference type="Proteomes" id="UP000757232">
    <property type="component" value="Unassembled WGS sequence"/>
</dbReference>
<comment type="similarity">
    <text evidence="1">Belongs to the PITHD1 family.</text>
</comment>
<dbReference type="AlphaFoldDB" id="A0A9Q5HSR7"/>
<dbReference type="GO" id="GO:0005737">
    <property type="term" value="C:cytoplasm"/>
    <property type="evidence" value="ECO:0007669"/>
    <property type="project" value="UniProtKB-ARBA"/>
</dbReference>
<dbReference type="Gene3D" id="2.60.120.470">
    <property type="entry name" value="PITH domain"/>
    <property type="match status" value="1"/>
</dbReference>
<evidence type="ECO:0000256" key="1">
    <source>
        <dbReference type="ARBA" id="ARBA00025788"/>
    </source>
</evidence>
<dbReference type="PROSITE" id="PS51532">
    <property type="entry name" value="PITH"/>
    <property type="match status" value="1"/>
</dbReference>
<dbReference type="GO" id="GO:0005634">
    <property type="term" value="C:nucleus"/>
    <property type="evidence" value="ECO:0007669"/>
    <property type="project" value="TreeGrafter"/>
</dbReference>
<keyword evidence="6" id="KW-1185">Reference proteome</keyword>
<dbReference type="InterPro" id="IPR010400">
    <property type="entry name" value="PITH_dom"/>
</dbReference>
<dbReference type="SUPFAM" id="SSF54236">
    <property type="entry name" value="Ubiquitin-like"/>
    <property type="match status" value="1"/>
</dbReference>
<feature type="region of interest" description="Disordered" evidence="2">
    <location>
        <begin position="223"/>
        <end position="263"/>
    </location>
</feature>
<feature type="domain" description="UBX" evidence="3">
    <location>
        <begin position="354"/>
        <end position="437"/>
    </location>
</feature>
<proteinExistence type="inferred from homology"/>
<dbReference type="PROSITE" id="PS50033">
    <property type="entry name" value="UBX"/>
    <property type="match status" value="1"/>
</dbReference>
<dbReference type="SUPFAM" id="SSF49785">
    <property type="entry name" value="Galactose-binding domain-like"/>
    <property type="match status" value="1"/>
</dbReference>
<gene>
    <name evidence="5" type="ORF">A7U60_g7574</name>
</gene>
<comment type="caution">
    <text evidence="5">The sequence shown here is derived from an EMBL/GenBank/DDBJ whole genome shotgun (WGS) entry which is preliminary data.</text>
</comment>
<dbReference type="InterPro" id="IPR029071">
    <property type="entry name" value="Ubiquitin-like_domsf"/>
</dbReference>
<feature type="compositionally biased region" description="Basic residues" evidence="2">
    <location>
        <begin position="499"/>
        <end position="510"/>
    </location>
</feature>
<dbReference type="Gene3D" id="3.10.20.90">
    <property type="entry name" value="Phosphatidylinositol 3-kinase Catalytic Subunit, Chain A, domain 1"/>
    <property type="match status" value="1"/>
</dbReference>